<evidence type="ECO:0000256" key="2">
    <source>
        <dbReference type="SAM" id="Phobius"/>
    </source>
</evidence>
<keyword evidence="2" id="KW-1133">Transmembrane helix</keyword>
<evidence type="ECO:0000259" key="3">
    <source>
        <dbReference type="Pfam" id="PF20152"/>
    </source>
</evidence>
<feature type="region of interest" description="Disordered" evidence="1">
    <location>
        <begin position="289"/>
        <end position="310"/>
    </location>
</feature>
<dbReference type="AlphaFoldDB" id="A0AAD4Q6P2"/>
<dbReference type="PANTHER" id="PTHR40465:SF1">
    <property type="entry name" value="DUF6534 DOMAIN-CONTAINING PROTEIN"/>
    <property type="match status" value="1"/>
</dbReference>
<dbReference type="PANTHER" id="PTHR40465">
    <property type="entry name" value="CHROMOSOME 1, WHOLE GENOME SHOTGUN SEQUENCE"/>
    <property type="match status" value="1"/>
</dbReference>
<feature type="domain" description="DUF6534" evidence="3">
    <location>
        <begin position="174"/>
        <end position="262"/>
    </location>
</feature>
<name>A0AAD4Q6P2_9AGAM</name>
<evidence type="ECO:0000313" key="5">
    <source>
        <dbReference type="Proteomes" id="UP001201163"/>
    </source>
</evidence>
<protein>
    <recommendedName>
        <fullName evidence="3">DUF6534 domain-containing protein</fullName>
    </recommendedName>
</protein>
<dbReference type="InterPro" id="IPR045339">
    <property type="entry name" value="DUF6534"/>
</dbReference>
<organism evidence="4 5">
    <name type="scientific">Lactarius akahatsu</name>
    <dbReference type="NCBI Taxonomy" id="416441"/>
    <lineage>
        <taxon>Eukaryota</taxon>
        <taxon>Fungi</taxon>
        <taxon>Dikarya</taxon>
        <taxon>Basidiomycota</taxon>
        <taxon>Agaricomycotina</taxon>
        <taxon>Agaricomycetes</taxon>
        <taxon>Russulales</taxon>
        <taxon>Russulaceae</taxon>
        <taxon>Lactarius</taxon>
    </lineage>
</organism>
<reference evidence="4" key="1">
    <citation type="submission" date="2022-01" db="EMBL/GenBank/DDBJ databases">
        <title>Comparative genomics reveals a dynamic genome evolution in the ectomycorrhizal milk-cap (Lactarius) mushrooms.</title>
        <authorList>
            <consortium name="DOE Joint Genome Institute"/>
            <person name="Lebreton A."/>
            <person name="Tang N."/>
            <person name="Kuo A."/>
            <person name="LaButti K."/>
            <person name="Drula E."/>
            <person name="Barry K."/>
            <person name="Clum A."/>
            <person name="Lipzen A."/>
            <person name="Mousain D."/>
            <person name="Ng V."/>
            <person name="Wang R."/>
            <person name="Wang X."/>
            <person name="Dai Y."/>
            <person name="Henrissat B."/>
            <person name="Grigoriev I.V."/>
            <person name="Guerin-Laguette A."/>
            <person name="Yu F."/>
            <person name="Martin F.M."/>
        </authorList>
    </citation>
    <scope>NUCLEOTIDE SEQUENCE</scope>
    <source>
        <strain evidence="4">QP</strain>
    </source>
</reference>
<feature type="transmembrane region" description="Helical" evidence="2">
    <location>
        <begin position="169"/>
        <end position="190"/>
    </location>
</feature>
<evidence type="ECO:0000313" key="4">
    <source>
        <dbReference type="EMBL" id="KAH8988528.1"/>
    </source>
</evidence>
<feature type="transmembrane region" description="Helical" evidence="2">
    <location>
        <begin position="238"/>
        <end position="258"/>
    </location>
</feature>
<sequence>MALSLSSQIDVPTSGPILVEGILQAVCQGVIFAQAARYWECPLNDTMRMKAYVLTLVGLSLLQTMYTTYKLWYILVYFEYWSTSPLVWADLFINGLICTICETSLIRRCWKVTKKRKWVTAPLAFLLVTIFIANVYLSITLGLGSKHGEANDSPLRAERSFSAQFSFNYWIFGSLVLDVAITSILMVWLFQSKTGLENLDQALDHIVAVTWESAAVPSIFQIVAVSLYDSKSDESHHLVLFFSLMTGKLYTLGILRSLNSRPNLRGRMTSDDIGRRSLSDWQWSNESENTTSRRWSEVRTRSCPHSGVRS</sequence>
<comment type="caution">
    <text evidence="4">The sequence shown here is derived from an EMBL/GenBank/DDBJ whole genome shotgun (WGS) entry which is preliminary data.</text>
</comment>
<proteinExistence type="predicted"/>
<dbReference type="EMBL" id="JAKELL010000041">
    <property type="protein sequence ID" value="KAH8988528.1"/>
    <property type="molecule type" value="Genomic_DNA"/>
</dbReference>
<keyword evidence="2" id="KW-0812">Transmembrane</keyword>
<feature type="transmembrane region" description="Helical" evidence="2">
    <location>
        <begin position="118"/>
        <end position="139"/>
    </location>
</feature>
<dbReference type="Proteomes" id="UP001201163">
    <property type="component" value="Unassembled WGS sequence"/>
</dbReference>
<feature type="transmembrane region" description="Helical" evidence="2">
    <location>
        <begin position="51"/>
        <end position="74"/>
    </location>
</feature>
<evidence type="ECO:0000256" key="1">
    <source>
        <dbReference type="SAM" id="MobiDB-lite"/>
    </source>
</evidence>
<accession>A0AAD4Q6P2</accession>
<keyword evidence="2" id="KW-0472">Membrane</keyword>
<gene>
    <name evidence="4" type="ORF">EDB92DRAFT_1006614</name>
</gene>
<dbReference type="Pfam" id="PF20152">
    <property type="entry name" value="DUF6534"/>
    <property type="match status" value="1"/>
</dbReference>
<feature type="transmembrane region" description="Helical" evidence="2">
    <location>
        <begin position="86"/>
        <end position="106"/>
    </location>
</feature>
<feature type="transmembrane region" description="Helical" evidence="2">
    <location>
        <begin position="202"/>
        <end position="226"/>
    </location>
</feature>
<keyword evidence="5" id="KW-1185">Reference proteome</keyword>